<dbReference type="OrthoDB" id="5791184at2759"/>
<dbReference type="Proteomes" id="UP000024635">
    <property type="component" value="Unassembled WGS sequence"/>
</dbReference>
<evidence type="ECO:0000256" key="5">
    <source>
        <dbReference type="ARBA" id="ARBA00022989"/>
    </source>
</evidence>
<dbReference type="GO" id="GO:0015293">
    <property type="term" value="F:symporter activity"/>
    <property type="evidence" value="ECO:0007669"/>
    <property type="project" value="UniProtKB-KW"/>
</dbReference>
<feature type="region of interest" description="Disordered" evidence="8">
    <location>
        <begin position="1"/>
        <end position="20"/>
    </location>
</feature>
<evidence type="ECO:0000313" key="11">
    <source>
        <dbReference type="Proteomes" id="UP000024635"/>
    </source>
</evidence>
<organism evidence="10 11">
    <name type="scientific">Ancylostoma ceylanicum</name>
    <dbReference type="NCBI Taxonomy" id="53326"/>
    <lineage>
        <taxon>Eukaryota</taxon>
        <taxon>Metazoa</taxon>
        <taxon>Ecdysozoa</taxon>
        <taxon>Nematoda</taxon>
        <taxon>Chromadorea</taxon>
        <taxon>Rhabditida</taxon>
        <taxon>Rhabditina</taxon>
        <taxon>Rhabditomorpha</taxon>
        <taxon>Strongyloidea</taxon>
        <taxon>Ancylostomatidae</taxon>
        <taxon>Ancylostomatinae</taxon>
        <taxon>Ancylostoma</taxon>
    </lineage>
</organism>
<feature type="transmembrane region" description="Helical" evidence="9">
    <location>
        <begin position="271"/>
        <end position="293"/>
    </location>
</feature>
<keyword evidence="11" id="KW-1185">Reference proteome</keyword>
<evidence type="ECO:0008006" key="12">
    <source>
        <dbReference type="Google" id="ProtNLM"/>
    </source>
</evidence>
<keyword evidence="6 9" id="KW-0472">Membrane</keyword>
<sequence>MSEWTSSPSGEGWPVDPSQNGANLTRFTRLENVENELGAPRNVVATKAGINWFFVHCVLCPKLLCNMHFRLIRNGGIFFIVPVAVATCLIAIPLSFMEMALGQYTSKQASIIFPRMSPIWSGVGYAMFLMRIALALGLRTEHRLCSLIWELIGSTFFERRNVECLTPASSDCYIPNFCDSHEVFYIGACYDLRNLTKANALTIESTILLHTRRLLHRELYSDEYNLPIASELRVLGKMPGCHRVDGVLIFFTVCFLCSKIGVSTFSKISSWIVIFTIFSIIISFLSFIASGYYQVFGKFAAILDNDPSHLFSVDTWIEAAYVSLLLLSIADGSLHSLGASCSFGNNIMKLVSS</sequence>
<dbReference type="PROSITE" id="PS50267">
    <property type="entry name" value="NA_NEUROTRAN_SYMP_3"/>
    <property type="match status" value="1"/>
</dbReference>
<dbReference type="EMBL" id="JARK01001478">
    <property type="protein sequence ID" value="EYB97276.1"/>
    <property type="molecule type" value="Genomic_DNA"/>
</dbReference>
<keyword evidence="2" id="KW-0813">Transport</keyword>
<comment type="subcellular location">
    <subcellularLocation>
        <location evidence="1">Membrane</location>
        <topology evidence="1">Multi-pass membrane protein</topology>
    </subcellularLocation>
</comment>
<evidence type="ECO:0000256" key="2">
    <source>
        <dbReference type="ARBA" id="ARBA00022448"/>
    </source>
</evidence>
<evidence type="ECO:0000256" key="1">
    <source>
        <dbReference type="ARBA" id="ARBA00004141"/>
    </source>
</evidence>
<protein>
    <recommendedName>
        <fullName evidence="12">Amino acid transporter transmembrane domain-containing protein</fullName>
    </recommendedName>
</protein>
<keyword evidence="7" id="KW-1015">Disulfide bond</keyword>
<evidence type="ECO:0000256" key="4">
    <source>
        <dbReference type="ARBA" id="ARBA00022847"/>
    </source>
</evidence>
<feature type="transmembrane region" description="Helical" evidence="9">
    <location>
        <begin position="247"/>
        <end position="265"/>
    </location>
</feature>
<evidence type="ECO:0000256" key="6">
    <source>
        <dbReference type="ARBA" id="ARBA00023136"/>
    </source>
</evidence>
<evidence type="ECO:0000256" key="7">
    <source>
        <dbReference type="PIRSR" id="PIRSR600175-2"/>
    </source>
</evidence>
<name>A0A016T3S1_9BILA</name>
<feature type="transmembrane region" description="Helical" evidence="9">
    <location>
        <begin position="117"/>
        <end position="138"/>
    </location>
</feature>
<dbReference type="SUPFAM" id="SSF161070">
    <property type="entry name" value="SNF-like"/>
    <property type="match status" value="1"/>
</dbReference>
<keyword evidence="3 9" id="KW-0812">Transmembrane</keyword>
<dbReference type="Pfam" id="PF00209">
    <property type="entry name" value="SNF"/>
    <property type="match status" value="1"/>
</dbReference>
<dbReference type="AlphaFoldDB" id="A0A016T3S1"/>
<feature type="transmembrane region" description="Helical" evidence="9">
    <location>
        <begin position="77"/>
        <end position="97"/>
    </location>
</feature>
<dbReference type="InterPro" id="IPR037272">
    <property type="entry name" value="SNS_sf"/>
</dbReference>
<gene>
    <name evidence="10" type="primary">Acey_s0142.g2334</name>
    <name evidence="10" type="ORF">Y032_0142g2334</name>
</gene>
<comment type="caution">
    <text evidence="10">The sequence shown here is derived from an EMBL/GenBank/DDBJ whole genome shotgun (WGS) entry which is preliminary data.</text>
</comment>
<evidence type="ECO:0000256" key="3">
    <source>
        <dbReference type="ARBA" id="ARBA00022692"/>
    </source>
</evidence>
<dbReference type="InterPro" id="IPR000175">
    <property type="entry name" value="Na/ntran_symport"/>
</dbReference>
<proteinExistence type="predicted"/>
<dbReference type="PANTHER" id="PTHR11616:SF240">
    <property type="entry name" value="BLOATED TUBULES, ISOFORM B-RELATED"/>
    <property type="match status" value="1"/>
</dbReference>
<evidence type="ECO:0000313" key="10">
    <source>
        <dbReference type="EMBL" id="EYB97276.1"/>
    </source>
</evidence>
<dbReference type="STRING" id="53326.A0A016T3S1"/>
<accession>A0A016T3S1</accession>
<dbReference type="GO" id="GO:0005886">
    <property type="term" value="C:plasma membrane"/>
    <property type="evidence" value="ECO:0007669"/>
    <property type="project" value="TreeGrafter"/>
</dbReference>
<evidence type="ECO:0000256" key="9">
    <source>
        <dbReference type="SAM" id="Phobius"/>
    </source>
</evidence>
<evidence type="ECO:0000256" key="8">
    <source>
        <dbReference type="SAM" id="MobiDB-lite"/>
    </source>
</evidence>
<feature type="disulfide bond" evidence="7">
    <location>
        <begin position="164"/>
        <end position="172"/>
    </location>
</feature>
<keyword evidence="4" id="KW-0769">Symport</keyword>
<reference evidence="11" key="1">
    <citation type="journal article" date="2015" name="Nat. Genet.">
        <title>The genome and transcriptome of the zoonotic hookworm Ancylostoma ceylanicum identify infection-specific gene families.</title>
        <authorList>
            <person name="Schwarz E.M."/>
            <person name="Hu Y."/>
            <person name="Antoshechkin I."/>
            <person name="Miller M.M."/>
            <person name="Sternberg P.W."/>
            <person name="Aroian R.V."/>
        </authorList>
    </citation>
    <scope>NUCLEOTIDE SEQUENCE</scope>
    <source>
        <strain evidence="11">HY135</strain>
    </source>
</reference>
<keyword evidence="5 9" id="KW-1133">Transmembrane helix</keyword>
<dbReference type="GO" id="GO:0035725">
    <property type="term" value="P:sodium ion transmembrane transport"/>
    <property type="evidence" value="ECO:0007669"/>
    <property type="project" value="TreeGrafter"/>
</dbReference>
<dbReference type="PANTHER" id="PTHR11616">
    <property type="entry name" value="SODIUM/CHLORIDE DEPENDENT TRANSPORTER"/>
    <property type="match status" value="1"/>
</dbReference>